<evidence type="ECO:0000256" key="1">
    <source>
        <dbReference type="SAM" id="MobiDB-lite"/>
    </source>
</evidence>
<feature type="compositionally biased region" description="Polar residues" evidence="1">
    <location>
        <begin position="496"/>
        <end position="519"/>
    </location>
</feature>
<accession>A0A4Y7SSY4</accession>
<gene>
    <name evidence="2" type="ORF">FA13DRAFT_1797253</name>
</gene>
<dbReference type="AlphaFoldDB" id="A0A4Y7SSY4"/>
<evidence type="ECO:0000313" key="2">
    <source>
        <dbReference type="EMBL" id="TEB24369.1"/>
    </source>
</evidence>
<reference evidence="2 3" key="1">
    <citation type="journal article" date="2019" name="Nat. Ecol. Evol.">
        <title>Megaphylogeny resolves global patterns of mushroom evolution.</title>
        <authorList>
            <person name="Varga T."/>
            <person name="Krizsan K."/>
            <person name="Foldi C."/>
            <person name="Dima B."/>
            <person name="Sanchez-Garcia M."/>
            <person name="Sanchez-Ramirez S."/>
            <person name="Szollosi G.J."/>
            <person name="Szarkandi J.G."/>
            <person name="Papp V."/>
            <person name="Albert L."/>
            <person name="Andreopoulos W."/>
            <person name="Angelini C."/>
            <person name="Antonin V."/>
            <person name="Barry K.W."/>
            <person name="Bougher N.L."/>
            <person name="Buchanan P."/>
            <person name="Buyck B."/>
            <person name="Bense V."/>
            <person name="Catcheside P."/>
            <person name="Chovatia M."/>
            <person name="Cooper J."/>
            <person name="Damon W."/>
            <person name="Desjardin D."/>
            <person name="Finy P."/>
            <person name="Geml J."/>
            <person name="Haridas S."/>
            <person name="Hughes K."/>
            <person name="Justo A."/>
            <person name="Karasinski D."/>
            <person name="Kautmanova I."/>
            <person name="Kiss B."/>
            <person name="Kocsube S."/>
            <person name="Kotiranta H."/>
            <person name="LaButti K.M."/>
            <person name="Lechner B.E."/>
            <person name="Liimatainen K."/>
            <person name="Lipzen A."/>
            <person name="Lukacs Z."/>
            <person name="Mihaltcheva S."/>
            <person name="Morgado L.N."/>
            <person name="Niskanen T."/>
            <person name="Noordeloos M.E."/>
            <person name="Ohm R.A."/>
            <person name="Ortiz-Santana B."/>
            <person name="Ovrebo C."/>
            <person name="Racz N."/>
            <person name="Riley R."/>
            <person name="Savchenko A."/>
            <person name="Shiryaev A."/>
            <person name="Soop K."/>
            <person name="Spirin V."/>
            <person name="Szebenyi C."/>
            <person name="Tomsovsky M."/>
            <person name="Tulloss R.E."/>
            <person name="Uehling J."/>
            <person name="Grigoriev I.V."/>
            <person name="Vagvolgyi C."/>
            <person name="Papp T."/>
            <person name="Martin F.M."/>
            <person name="Miettinen O."/>
            <person name="Hibbett D.S."/>
            <person name="Nagy L.G."/>
        </authorList>
    </citation>
    <scope>NUCLEOTIDE SEQUENCE [LARGE SCALE GENOMIC DNA]</scope>
    <source>
        <strain evidence="2 3">FP101781</strain>
    </source>
</reference>
<comment type="caution">
    <text evidence="2">The sequence shown here is derived from an EMBL/GenBank/DDBJ whole genome shotgun (WGS) entry which is preliminary data.</text>
</comment>
<dbReference type="EMBL" id="QPFP01000067">
    <property type="protein sequence ID" value="TEB24369.1"/>
    <property type="molecule type" value="Genomic_DNA"/>
</dbReference>
<sequence>MGDMGDHPNSNMYPNNIQYSKQDVWDHPQTLPQTDQHTSTPLSMNDRDFGYESHPNLPQLSSEPANQYPNLHMHGSGLVQPRPRQWDSDTATQFPSHSDAGGRTPGLDFNTGGGNGRHSLVQHPNQPVAPMDGLDECDGDKDQSRVIRLLYTLSTISNTRVVVASCPEFAVMAAVAQKMLGILHVDLNKGDTGDDIYKFVWAELLDIRKKASRLKMDPLRWPSEEDALKISDYSSGQFILAAVAMRYVGERRHDPQEHLKEVLALCGPGGNDLMSVTVPSKQPLEPLDKLFTGILVNAGRNANPDDCREGQLKLSSLVWTLVKIVGDFWLWAHEESQGLPAGSIVHELSDLHSLLEVPEDPYQCREIRPHHKSFLDFLGDPRRSGHLGNIPQVAKERFDQTIKDHLSLLTAGDLKNLALAQPVKPCILHHLDQFYKPETVIQSIDPKVWKALLPLLNAWETLALKAWVYLTLPGRDPWRNVGTGMDGPGYYPASNPADSSGSSNLIRPLNRNITPTPVQ</sequence>
<feature type="region of interest" description="Disordered" evidence="1">
    <location>
        <begin position="27"/>
        <end position="123"/>
    </location>
</feature>
<evidence type="ECO:0000313" key="3">
    <source>
        <dbReference type="Proteomes" id="UP000298030"/>
    </source>
</evidence>
<proteinExistence type="predicted"/>
<name>A0A4Y7SSY4_COPMI</name>
<dbReference type="Proteomes" id="UP000298030">
    <property type="component" value="Unassembled WGS sequence"/>
</dbReference>
<dbReference type="OrthoDB" id="3068236at2759"/>
<keyword evidence="3" id="KW-1185">Reference proteome</keyword>
<organism evidence="2 3">
    <name type="scientific">Coprinellus micaceus</name>
    <name type="common">Glistening ink-cap mushroom</name>
    <name type="synonym">Coprinus micaceus</name>
    <dbReference type="NCBI Taxonomy" id="71717"/>
    <lineage>
        <taxon>Eukaryota</taxon>
        <taxon>Fungi</taxon>
        <taxon>Dikarya</taxon>
        <taxon>Basidiomycota</taxon>
        <taxon>Agaricomycotina</taxon>
        <taxon>Agaricomycetes</taxon>
        <taxon>Agaricomycetidae</taxon>
        <taxon>Agaricales</taxon>
        <taxon>Agaricineae</taxon>
        <taxon>Psathyrellaceae</taxon>
        <taxon>Coprinellus</taxon>
    </lineage>
</organism>
<feature type="region of interest" description="Disordered" evidence="1">
    <location>
        <begin position="493"/>
        <end position="519"/>
    </location>
</feature>
<feature type="compositionally biased region" description="Polar residues" evidence="1">
    <location>
        <begin position="56"/>
        <end position="69"/>
    </location>
</feature>
<protein>
    <submittedName>
        <fullName evidence="2">Uncharacterized protein</fullName>
    </submittedName>
</protein>
<dbReference type="STRING" id="71717.A0A4Y7SSY4"/>
<feature type="compositionally biased region" description="Polar residues" evidence="1">
    <location>
        <begin position="30"/>
        <end position="43"/>
    </location>
</feature>